<gene>
    <name evidence="2" type="ORF">ACFQJ7_06850</name>
</gene>
<evidence type="ECO:0008006" key="4">
    <source>
        <dbReference type="Google" id="ProtNLM"/>
    </source>
</evidence>
<comment type="caution">
    <text evidence="2">The sequence shown here is derived from an EMBL/GenBank/DDBJ whole genome shotgun (WGS) entry which is preliminary data.</text>
</comment>
<keyword evidence="1" id="KW-1133">Transmembrane helix</keyword>
<dbReference type="RefSeq" id="WP_267636857.1">
    <property type="nucleotide sequence ID" value="NZ_JAODIY010000008.1"/>
</dbReference>
<dbReference type="AlphaFoldDB" id="A0ABD5X6U2"/>
<organism evidence="2 3">
    <name type="scientific">Halovenus rubra</name>
    <dbReference type="NCBI Taxonomy" id="869890"/>
    <lineage>
        <taxon>Archaea</taxon>
        <taxon>Methanobacteriati</taxon>
        <taxon>Methanobacteriota</taxon>
        <taxon>Stenosarchaea group</taxon>
        <taxon>Halobacteria</taxon>
        <taxon>Halobacteriales</taxon>
        <taxon>Haloarculaceae</taxon>
        <taxon>Halovenus</taxon>
    </lineage>
</organism>
<feature type="transmembrane region" description="Helical" evidence="1">
    <location>
        <begin position="153"/>
        <end position="171"/>
    </location>
</feature>
<keyword evidence="1" id="KW-0472">Membrane</keyword>
<name>A0ABD5X6U2_9EURY</name>
<sequence>MVRLHEDVDGCSCLRCQNIDVDVLQRSLTDIAYWSGKLPFRHPTIWLVLGVVGLIQLAVLVTPTTVSLLLIGVSILGAFIGRGYIGVVGLAEVGHSKQPPRCAVRTVFRRLPLFLGAVITVVLLVVLSIAVTVRVLSPSGQWVATVAGVDPDIAGVGVVMLLSGSIVYILLKSVFVPEACFIGGYGPLSAVRVSWQITSFHRRKVVGILLGFIGLAVLGAVLDTQVAGTGAPVALSFELADTTVVLRSFGLSLSGLFRFVFDLLVTGFYSGMFVHQYVESTVSAR</sequence>
<protein>
    <recommendedName>
        <fullName evidence="4">DUF4013 domain-containing protein</fullName>
    </recommendedName>
</protein>
<proteinExistence type="predicted"/>
<feature type="transmembrane region" description="Helical" evidence="1">
    <location>
        <begin position="205"/>
        <end position="222"/>
    </location>
</feature>
<evidence type="ECO:0000313" key="3">
    <source>
        <dbReference type="Proteomes" id="UP001596414"/>
    </source>
</evidence>
<accession>A0ABD5X6U2</accession>
<feature type="transmembrane region" description="Helical" evidence="1">
    <location>
        <begin position="111"/>
        <end position="133"/>
    </location>
</feature>
<feature type="transmembrane region" description="Helical" evidence="1">
    <location>
        <begin position="68"/>
        <end position="91"/>
    </location>
</feature>
<dbReference type="Proteomes" id="UP001596414">
    <property type="component" value="Unassembled WGS sequence"/>
</dbReference>
<keyword evidence="1" id="KW-0812">Transmembrane</keyword>
<reference evidence="2 3" key="1">
    <citation type="journal article" date="2014" name="Int. J. Syst. Evol. Microbiol.">
        <title>Complete genome sequence of Corynebacterium casei LMG S-19264T (=DSM 44701T), isolated from a smear-ripened cheese.</title>
        <authorList>
            <consortium name="US DOE Joint Genome Institute (JGI-PGF)"/>
            <person name="Walter F."/>
            <person name="Albersmeier A."/>
            <person name="Kalinowski J."/>
            <person name="Ruckert C."/>
        </authorList>
    </citation>
    <scope>NUCLEOTIDE SEQUENCE [LARGE SCALE GENOMIC DNA]</scope>
    <source>
        <strain evidence="2 3">CGMCC 4.7215</strain>
    </source>
</reference>
<dbReference type="EMBL" id="JBHSZQ010000008">
    <property type="protein sequence ID" value="MFC7125757.1"/>
    <property type="molecule type" value="Genomic_DNA"/>
</dbReference>
<evidence type="ECO:0000313" key="2">
    <source>
        <dbReference type="EMBL" id="MFC7125757.1"/>
    </source>
</evidence>
<feature type="transmembrane region" description="Helical" evidence="1">
    <location>
        <begin position="44"/>
        <end position="62"/>
    </location>
</feature>
<evidence type="ECO:0000256" key="1">
    <source>
        <dbReference type="SAM" id="Phobius"/>
    </source>
</evidence>
<feature type="transmembrane region" description="Helical" evidence="1">
    <location>
        <begin position="256"/>
        <end position="278"/>
    </location>
</feature>